<feature type="region of interest" description="Disordered" evidence="2">
    <location>
        <begin position="322"/>
        <end position="341"/>
    </location>
</feature>
<dbReference type="EMBL" id="BRYB01002091">
    <property type="protein sequence ID" value="GMI39496.1"/>
    <property type="molecule type" value="Genomic_DNA"/>
</dbReference>
<dbReference type="SUPFAM" id="SSF52540">
    <property type="entry name" value="P-loop containing nucleoside triphosphate hydrolases"/>
    <property type="match status" value="1"/>
</dbReference>
<dbReference type="InterPro" id="IPR027640">
    <property type="entry name" value="Kinesin-like_fam"/>
</dbReference>
<comment type="similarity">
    <text evidence="1">Belongs to the TRAFAC class myosin-kinesin ATPase superfamily. Kinesin family.</text>
</comment>
<evidence type="ECO:0000313" key="4">
    <source>
        <dbReference type="EMBL" id="GMI39496.1"/>
    </source>
</evidence>
<feature type="region of interest" description="Disordered" evidence="2">
    <location>
        <begin position="404"/>
        <end position="466"/>
    </location>
</feature>
<dbReference type="InterPro" id="IPR001752">
    <property type="entry name" value="Kinesin_motor_dom"/>
</dbReference>
<keyword evidence="5" id="KW-1185">Reference proteome</keyword>
<dbReference type="InterPro" id="IPR027417">
    <property type="entry name" value="P-loop_NTPase"/>
</dbReference>
<dbReference type="InterPro" id="IPR036961">
    <property type="entry name" value="Kinesin_motor_dom_sf"/>
</dbReference>
<comment type="caution">
    <text evidence="1">Lacks conserved residue(s) required for the propagation of feature annotation.</text>
</comment>
<dbReference type="Pfam" id="PF23735">
    <property type="entry name" value="KIF9"/>
    <property type="match status" value="1"/>
</dbReference>
<proteinExistence type="inferred from homology"/>
<sequence length="489" mass="54714">EAKYINSSLFYLEMVIVALHEKAKKSRTHIPYRNSMMTSMLRDSLGGNCKTVMVATISPERGHTDESISTCNFAQRVALIKNVAQVNEDQDPSLVIRRLKAELAVLREEVKFLKGEAGEGYDLDDDQKDSLKRQIITYIDDRDQQAQLAIGQMTLIKLNTAHSIFKHLVLEARSSRGGGGGGGNPTELEAQNAALKNSLQQRDNEIAILVNMEGNRRQAPKPVAIADNKERIVQQLSEKLVSGVPLCKDAKILDDPATAFEHFKKFYPGSKAVDENKLLLKAKYGDAKSTGEKVNKARSSINYLKTTIEQLRRERAMERVVAEEKGGDGDEEKDDFVDPEEQQLRKSIDKEKHVYKENFTKLRELKSAIEHIQKLLEKSRVKMQTDFDAWYKHCVDFVDRYGSGAGRGQAKADDSVSSERTHVSAYGRGDRGQENESMNTTMASQRSPAAQPKPAPAQAQLTGNKEADDDIAAFFKAKEELLRRNAQAK</sequence>
<feature type="non-terminal residue" evidence="4">
    <location>
        <position position="1"/>
    </location>
</feature>
<dbReference type="PANTHER" id="PTHR47968">
    <property type="entry name" value="CENTROMERE PROTEIN E"/>
    <property type="match status" value="1"/>
</dbReference>
<accession>A0ABQ6N4N0</accession>
<dbReference type="Gene3D" id="3.40.850.10">
    <property type="entry name" value="Kinesin motor domain"/>
    <property type="match status" value="1"/>
</dbReference>
<comment type="caution">
    <text evidence="4">The sequence shown here is derived from an EMBL/GenBank/DDBJ whole genome shotgun (WGS) entry which is preliminary data.</text>
</comment>
<feature type="compositionally biased region" description="Low complexity" evidence="2">
    <location>
        <begin position="443"/>
        <end position="460"/>
    </location>
</feature>
<gene>
    <name evidence="4" type="ORF">TeGR_g12557</name>
</gene>
<evidence type="ECO:0000256" key="2">
    <source>
        <dbReference type="SAM" id="MobiDB-lite"/>
    </source>
</evidence>
<feature type="compositionally biased region" description="Acidic residues" evidence="2">
    <location>
        <begin position="329"/>
        <end position="341"/>
    </location>
</feature>
<feature type="domain" description="Kinesin motor" evidence="3">
    <location>
        <begin position="1"/>
        <end position="80"/>
    </location>
</feature>
<dbReference type="Proteomes" id="UP001165060">
    <property type="component" value="Unassembled WGS sequence"/>
</dbReference>
<dbReference type="PANTHER" id="PTHR47968:SF67">
    <property type="entry name" value="KINESIN MOTOR DOMAIN-CONTAINING PROTEIN"/>
    <property type="match status" value="1"/>
</dbReference>
<organism evidence="4 5">
    <name type="scientific">Tetraparma gracilis</name>
    <dbReference type="NCBI Taxonomy" id="2962635"/>
    <lineage>
        <taxon>Eukaryota</taxon>
        <taxon>Sar</taxon>
        <taxon>Stramenopiles</taxon>
        <taxon>Ochrophyta</taxon>
        <taxon>Bolidophyceae</taxon>
        <taxon>Parmales</taxon>
        <taxon>Triparmaceae</taxon>
        <taxon>Tetraparma</taxon>
    </lineage>
</organism>
<name>A0ABQ6N4N0_9STRA</name>
<dbReference type="InterPro" id="IPR056524">
    <property type="entry name" value="KIF6/9_C"/>
</dbReference>
<evidence type="ECO:0000256" key="1">
    <source>
        <dbReference type="PROSITE-ProRule" id="PRU00283"/>
    </source>
</evidence>
<protein>
    <recommendedName>
        <fullName evidence="3">Kinesin motor domain-containing protein</fullName>
    </recommendedName>
</protein>
<feature type="compositionally biased region" description="Basic and acidic residues" evidence="2">
    <location>
        <begin position="410"/>
        <end position="434"/>
    </location>
</feature>
<evidence type="ECO:0000313" key="5">
    <source>
        <dbReference type="Proteomes" id="UP001165060"/>
    </source>
</evidence>
<evidence type="ECO:0000259" key="3">
    <source>
        <dbReference type="PROSITE" id="PS50067"/>
    </source>
</evidence>
<dbReference type="PROSITE" id="PS50067">
    <property type="entry name" value="KINESIN_MOTOR_2"/>
    <property type="match status" value="1"/>
</dbReference>
<dbReference type="Pfam" id="PF00225">
    <property type="entry name" value="Kinesin"/>
    <property type="match status" value="1"/>
</dbReference>
<reference evidence="4 5" key="1">
    <citation type="journal article" date="2023" name="Commun. Biol.">
        <title>Genome analysis of Parmales, the sister group of diatoms, reveals the evolutionary specialization of diatoms from phago-mixotrophs to photoautotrophs.</title>
        <authorList>
            <person name="Ban H."/>
            <person name="Sato S."/>
            <person name="Yoshikawa S."/>
            <person name="Yamada K."/>
            <person name="Nakamura Y."/>
            <person name="Ichinomiya M."/>
            <person name="Sato N."/>
            <person name="Blanc-Mathieu R."/>
            <person name="Endo H."/>
            <person name="Kuwata A."/>
            <person name="Ogata H."/>
        </authorList>
    </citation>
    <scope>NUCLEOTIDE SEQUENCE [LARGE SCALE GENOMIC DNA]</scope>
</reference>